<protein>
    <recommendedName>
        <fullName evidence="2">Lipoprotein</fullName>
    </recommendedName>
</protein>
<evidence type="ECO:0008006" key="2">
    <source>
        <dbReference type="Google" id="ProtNLM"/>
    </source>
</evidence>
<reference evidence="1" key="1">
    <citation type="journal article" date="2020" name="Nature">
        <title>Giant virus diversity and host interactions through global metagenomics.</title>
        <authorList>
            <person name="Schulz F."/>
            <person name="Roux S."/>
            <person name="Paez-Espino D."/>
            <person name="Jungbluth S."/>
            <person name="Walsh D.A."/>
            <person name="Denef V.J."/>
            <person name="McMahon K.D."/>
            <person name="Konstantinidis K.T."/>
            <person name="Eloe-Fadrosh E.A."/>
            <person name="Kyrpides N.C."/>
            <person name="Woyke T."/>
        </authorList>
    </citation>
    <scope>NUCLEOTIDE SEQUENCE</scope>
    <source>
        <strain evidence="1">GVMAG-M-3300023184-190</strain>
    </source>
</reference>
<proteinExistence type="predicted"/>
<sequence length="138" mass="15285">MNKEYQLLFLFFIIIISLSLFISCSGKILPNSSGFTNHHSAYEGFSSMRPVDYSTAGNHAAIDTYPSFMLNNPNFECKKVYGFDGLYCQPYVADNKIDIYSGTEGSLTCTGTDLTNSKGFLCLNEKQRTLLTTRGGNA</sequence>
<organism evidence="1">
    <name type="scientific">viral metagenome</name>
    <dbReference type="NCBI Taxonomy" id="1070528"/>
    <lineage>
        <taxon>unclassified sequences</taxon>
        <taxon>metagenomes</taxon>
        <taxon>organismal metagenomes</taxon>
    </lineage>
</organism>
<name>A0A6C0I492_9ZZZZ</name>
<dbReference type="EMBL" id="MN740085">
    <property type="protein sequence ID" value="QHT87215.1"/>
    <property type="molecule type" value="Genomic_DNA"/>
</dbReference>
<evidence type="ECO:0000313" key="1">
    <source>
        <dbReference type="EMBL" id="QHT87215.1"/>
    </source>
</evidence>
<dbReference type="AlphaFoldDB" id="A0A6C0I492"/>
<accession>A0A6C0I492</accession>
<dbReference type="PROSITE" id="PS51257">
    <property type="entry name" value="PROKAR_LIPOPROTEIN"/>
    <property type="match status" value="1"/>
</dbReference>